<keyword evidence="1" id="KW-0472">Membrane</keyword>
<evidence type="ECO:0008006" key="4">
    <source>
        <dbReference type="Google" id="ProtNLM"/>
    </source>
</evidence>
<reference evidence="3" key="1">
    <citation type="journal article" date="2009" name="PLoS Pathog.">
        <title>Genomic analyses of the microsporidian Nosema ceranae, an emergent pathogen of honey bees.</title>
        <authorList>
            <person name="Cornman R.S."/>
            <person name="Chen Y.P."/>
            <person name="Schatz M.C."/>
            <person name="Street C."/>
            <person name="Zhao Y."/>
            <person name="Desany B."/>
            <person name="Egholm M."/>
            <person name="Hutchison S."/>
            <person name="Pettis J.S."/>
            <person name="Lipkin W.I."/>
            <person name="Evans J.D."/>
        </authorList>
    </citation>
    <scope>NUCLEOTIDE SEQUENCE [LARGE SCALE GENOMIC DNA]</scope>
    <source>
        <strain evidence="3">BRL01</strain>
    </source>
</reference>
<organism evidence="3">
    <name type="scientific">Vairimorpha ceranae (strain BRL01)</name>
    <name type="common">Microsporidian parasite</name>
    <name type="synonym">Nosema ceranae</name>
    <dbReference type="NCBI Taxonomy" id="578460"/>
    <lineage>
        <taxon>Eukaryota</taxon>
        <taxon>Fungi</taxon>
        <taxon>Fungi incertae sedis</taxon>
        <taxon>Microsporidia</taxon>
        <taxon>Nosematidae</taxon>
        <taxon>Vairimorpha</taxon>
    </lineage>
</organism>
<dbReference type="OMA" id="RRALFIW"/>
<evidence type="ECO:0000256" key="1">
    <source>
        <dbReference type="SAM" id="Phobius"/>
    </source>
</evidence>
<dbReference type="Proteomes" id="UP000009082">
    <property type="component" value="Unassembled WGS sequence"/>
</dbReference>
<protein>
    <recommendedName>
        <fullName evidence="4">t-SNARE coiled-coil homology domain-containing protein</fullName>
    </recommendedName>
</protein>
<sequence length="252" mass="29862">MHFNAVSNFLFTFLNFSPFMNRLEDYVNFIKTKQHSLPKYKTLFYDTLRDDILKISRIITNTLNYKNILIIEKNLNKVSEKVTQTLNLVEIDGSKDEILHFEGVKKIIQEILIDTKIKLEKVKQKKTSLDLELEPEKITKPCKKYDTNLQEELQVERLEIMGNSLVERYRVTRQRLLEIESIQENISEQLNIQDERIDDVIGKMSDIYKSVKNSKNVINDENGSGSFIRRFITILFFCLTFMIIFLHVYYKT</sequence>
<keyword evidence="1" id="KW-1133">Transmembrane helix</keyword>
<dbReference type="AlphaFoldDB" id="C4V6Z8"/>
<dbReference type="OrthoDB" id="2189922at2759"/>
<name>C4V6Z8_VAIC1</name>
<dbReference type="InParanoid" id="C4V6Z8"/>
<dbReference type="KEGG" id="nce:NCER_100203"/>
<dbReference type="VEuPathDB" id="MicrosporidiaDB:NCER_100203"/>
<keyword evidence="1" id="KW-0812">Transmembrane</keyword>
<evidence type="ECO:0000313" key="2">
    <source>
        <dbReference type="EMBL" id="EEQ83001.1"/>
    </source>
</evidence>
<feature type="transmembrane region" description="Helical" evidence="1">
    <location>
        <begin position="231"/>
        <end position="250"/>
    </location>
</feature>
<dbReference type="STRING" id="578460.C4V6Z8"/>
<evidence type="ECO:0000313" key="3">
    <source>
        <dbReference type="Proteomes" id="UP000009082"/>
    </source>
</evidence>
<accession>C4V6Z8</accession>
<gene>
    <name evidence="2" type="ORF">NCER_100203</name>
</gene>
<dbReference type="EMBL" id="ACOL01000008">
    <property type="protein sequence ID" value="EEQ83001.1"/>
    <property type="molecule type" value="Genomic_DNA"/>
</dbReference>
<dbReference type="HOGENOM" id="CLU_101897_0_0_1"/>
<proteinExistence type="predicted"/>